<protein>
    <recommendedName>
        <fullName evidence="2">DUF7260 domain-containing protein</fullName>
    </recommendedName>
</protein>
<evidence type="ECO:0000313" key="4">
    <source>
        <dbReference type="Proteomes" id="UP001254813"/>
    </source>
</evidence>
<comment type="caution">
    <text evidence="3">The sequence shown here is derived from an EMBL/GenBank/DDBJ whole genome shotgun (WGS) entry which is preliminary data.</text>
</comment>
<keyword evidence="4" id="KW-1185">Reference proteome</keyword>
<dbReference type="Pfam" id="PF23921">
    <property type="entry name" value="DUF7260"/>
    <property type="match status" value="1"/>
</dbReference>
<proteinExistence type="predicted"/>
<evidence type="ECO:0000256" key="1">
    <source>
        <dbReference type="SAM" id="MobiDB-lite"/>
    </source>
</evidence>
<evidence type="ECO:0000259" key="2">
    <source>
        <dbReference type="Pfam" id="PF23921"/>
    </source>
</evidence>
<evidence type="ECO:0000313" key="3">
    <source>
        <dbReference type="EMBL" id="MDS0293238.1"/>
    </source>
</evidence>
<dbReference type="Proteomes" id="UP001254813">
    <property type="component" value="Unassembled WGS sequence"/>
</dbReference>
<dbReference type="EMBL" id="JAMQOQ010000001">
    <property type="protein sequence ID" value="MDS0293238.1"/>
    <property type="molecule type" value="Genomic_DNA"/>
</dbReference>
<name>A0ABU2FXH0_9EURY</name>
<gene>
    <name evidence="3" type="ORF">NDI79_03505</name>
</gene>
<dbReference type="RefSeq" id="WP_310927059.1">
    <property type="nucleotide sequence ID" value="NZ_JAMQOQ010000001.1"/>
</dbReference>
<sequence length="263" mass="27995">MSRSDGDGTPFVDAHLGDAASIVRRERRRCTDERTAFRAFRSAVADVRPTAPTGRAGGPPTAEALSRTGQSASLTAVRREYRRTVMAVPHYEAEYGDEYADSVAAEFGEAVAAGLTGDGTLTPPLRAAVVEGATASMRERGEFVSLLDAESSSLAAAGAAVDDAVDRLRALDDRPLSERSFADLARLRAAVVDVRDGLDEAAARRQETIRSHGRGLSDRAPSVETYLYADLPVDHPALDALASARSLVETALVRVDRRSVATL</sequence>
<feature type="compositionally biased region" description="Low complexity" evidence="1">
    <location>
        <begin position="48"/>
        <end position="62"/>
    </location>
</feature>
<reference evidence="3 4" key="1">
    <citation type="submission" date="2022-06" db="EMBL/GenBank/DDBJ databases">
        <title>Halogeometricum sp. a new haloarchaeum isolate from saline soil.</title>
        <authorList>
            <person name="Strakova D."/>
            <person name="Galisteo C."/>
            <person name="Sanchez-Porro C."/>
            <person name="Ventosa A."/>
        </authorList>
    </citation>
    <scope>NUCLEOTIDE SEQUENCE [LARGE SCALE GENOMIC DNA]</scope>
    <source>
        <strain evidence="4">S3BR25-2</strain>
    </source>
</reference>
<feature type="domain" description="DUF7260" evidence="2">
    <location>
        <begin position="15"/>
        <end position="250"/>
    </location>
</feature>
<organism evidence="3 4">
    <name type="scientific">Halogeometricum luteum</name>
    <dbReference type="NCBI Taxonomy" id="2950537"/>
    <lineage>
        <taxon>Archaea</taxon>
        <taxon>Methanobacteriati</taxon>
        <taxon>Methanobacteriota</taxon>
        <taxon>Stenosarchaea group</taxon>
        <taxon>Halobacteria</taxon>
        <taxon>Halobacteriales</taxon>
        <taxon>Haloferacaceae</taxon>
        <taxon>Halogeometricum</taxon>
    </lineage>
</organism>
<feature type="region of interest" description="Disordered" evidence="1">
    <location>
        <begin position="48"/>
        <end position="71"/>
    </location>
</feature>
<dbReference type="InterPro" id="IPR055684">
    <property type="entry name" value="DUF7260"/>
</dbReference>
<accession>A0ABU2FXH0</accession>